<accession>H0HML0</accession>
<gene>
    <name evidence="3" type="ORF">MAXJ12_06872</name>
</gene>
<keyword evidence="4" id="KW-1185">Reference proteome</keyword>
<protein>
    <recommendedName>
        <fullName evidence="2">Antitoxin</fullName>
    </recommendedName>
</protein>
<dbReference type="Pfam" id="PF02604">
    <property type="entry name" value="PhdYeFM_antitox"/>
    <property type="match status" value="1"/>
</dbReference>
<name>H0HML0_9HYPH</name>
<dbReference type="OrthoDB" id="963455at2"/>
<evidence type="ECO:0000256" key="2">
    <source>
        <dbReference type="RuleBase" id="RU362080"/>
    </source>
</evidence>
<proteinExistence type="inferred from homology"/>
<evidence type="ECO:0000256" key="1">
    <source>
        <dbReference type="ARBA" id="ARBA00009981"/>
    </source>
</evidence>
<sequence>MTTHVSKSQFKAKALEYFRQVETSGEPIIVTDHGKPALEIRRVEEKKRDPFEILKGSVLRYDDPFEPVGVEDWEALK</sequence>
<evidence type="ECO:0000313" key="4">
    <source>
        <dbReference type="Proteomes" id="UP000003250"/>
    </source>
</evidence>
<comment type="similarity">
    <text evidence="1 2">Belongs to the phD/YefM antitoxin family.</text>
</comment>
<dbReference type="AlphaFoldDB" id="H0HML0"/>
<comment type="function">
    <text evidence="2">Antitoxin component of a type II toxin-antitoxin (TA) system.</text>
</comment>
<dbReference type="RefSeq" id="WP_008835022.1">
    <property type="nucleotide sequence ID" value="NZ_AHAM01000045.1"/>
</dbReference>
<dbReference type="Proteomes" id="UP000003250">
    <property type="component" value="Unassembled WGS sequence"/>
</dbReference>
<dbReference type="EMBL" id="AHAM01000045">
    <property type="protein sequence ID" value="EHK58000.1"/>
    <property type="molecule type" value="Genomic_DNA"/>
</dbReference>
<evidence type="ECO:0000313" key="3">
    <source>
        <dbReference type="EMBL" id="EHK58000.1"/>
    </source>
</evidence>
<dbReference type="Gene3D" id="3.40.1620.10">
    <property type="entry name" value="YefM-like domain"/>
    <property type="match status" value="1"/>
</dbReference>
<organism evidence="3 4">
    <name type="scientific">Mesorhizobium alhagi CCNWXJ12-2</name>
    <dbReference type="NCBI Taxonomy" id="1107882"/>
    <lineage>
        <taxon>Bacteria</taxon>
        <taxon>Pseudomonadati</taxon>
        <taxon>Pseudomonadota</taxon>
        <taxon>Alphaproteobacteria</taxon>
        <taxon>Hyphomicrobiales</taxon>
        <taxon>Phyllobacteriaceae</taxon>
        <taxon>Allomesorhizobium</taxon>
    </lineage>
</organism>
<dbReference type="InterPro" id="IPR036165">
    <property type="entry name" value="YefM-like_sf"/>
</dbReference>
<reference evidence="3 4" key="1">
    <citation type="journal article" date="2012" name="J. Bacteriol.">
        <title>Draft Genome Sequence of Mesorhizobium alhagi CCNWXJ12-2T, a Novel Salt-Resistant Species Isolated from the Desert of Northwestern China.</title>
        <authorList>
            <person name="Zhou M."/>
            <person name="Chen W."/>
            <person name="Chen H."/>
            <person name="Wei G."/>
        </authorList>
    </citation>
    <scope>NUCLEOTIDE SEQUENCE [LARGE SCALE GENOMIC DNA]</scope>
    <source>
        <strain evidence="3 4">CCNWXJ12-2</strain>
    </source>
</reference>
<dbReference type="InterPro" id="IPR006442">
    <property type="entry name" value="Antitoxin_Phd/YefM"/>
</dbReference>
<dbReference type="SUPFAM" id="SSF143120">
    <property type="entry name" value="YefM-like"/>
    <property type="match status" value="1"/>
</dbReference>
<dbReference type="PATRIC" id="fig|1107882.3.peg.1349"/>
<dbReference type="NCBIfam" id="TIGR01552">
    <property type="entry name" value="phd_fam"/>
    <property type="match status" value="1"/>
</dbReference>